<feature type="disulfide bond" description="Interchain (with C-206 in A0A482MFT7)" evidence="2">
    <location>
        <position position="282"/>
    </location>
</feature>
<reference evidence="2" key="2">
    <citation type="journal article" date="2024" name="Nat. Commun.">
        <title>An extensive disulfide bond network prevents tail contraction in Agrobacterium tumefaciensphage Milano.</title>
        <authorList>
            <person name="Sonani R.R."/>
            <person name="Palmer L.K."/>
            <person name="Esteves N.C."/>
            <person name="Horton A.A."/>
            <person name="Sebastian A.L."/>
            <person name="Kelly R.J."/>
            <person name="Wang F."/>
            <person name="Kreutzberger M.A.B."/>
            <person name="Russell W.K."/>
            <person name="Leiman P.G."/>
            <person name="Scharf B.E."/>
            <person name="Egelman E.H."/>
        </authorList>
    </citation>
    <scope>STRUCTURE BY ELECTRON MICROSCOPY (3.20 ANGSTROMS) OF 1-396</scope>
    <scope>DISULFIDE BONDS</scope>
</reference>
<feature type="disulfide bond" description="Interchain (with C-234)" evidence="2">
    <location>
        <position position="282"/>
    </location>
</feature>
<accession>A0A482MFU4</accession>
<feature type="disulfide bond" description="Interchain (with C-130 in A0A482MFT7)" evidence="2">
    <location>
        <position position="302"/>
    </location>
</feature>
<feature type="disulfide bond" evidence="2">
    <location>
        <begin position="223"/>
        <end position="374"/>
    </location>
</feature>
<proteinExistence type="evidence at protein level"/>
<feature type="disulfide bond" description="Interchain (with C-234)" evidence="2">
    <location>
        <position position="395"/>
    </location>
</feature>
<feature type="disulfide bond" description="Interchain (with C-38 in A0A482MHF3)" evidence="2">
    <location>
        <position position="302"/>
    </location>
</feature>
<feature type="disulfide bond" evidence="2">
    <location>
        <begin position="69"/>
        <end position="181"/>
    </location>
</feature>
<organism evidence="1">
    <name type="scientific">Agrobacterium phage Milano</name>
    <dbReference type="NCBI Taxonomy" id="2557550"/>
    <lineage>
        <taxon>Viruses</taxon>
        <taxon>Duplodnaviria</taxon>
        <taxon>Heunggongvirae</taxon>
        <taxon>Uroviricota</taxon>
        <taxon>Caudoviricetes</taxon>
        <taxon>Schmittlotzvirus</taxon>
    </lineage>
</organism>
<evidence type="ECO:0007829" key="2">
    <source>
        <dbReference type="PDB" id="8FQC"/>
    </source>
</evidence>
<feature type="disulfide bond" description="Interchain (with C-282)" evidence="2">
    <location>
        <position position="234"/>
    </location>
</feature>
<feature type="disulfide bond" evidence="2">
    <location>
        <begin position="250"/>
        <end position="379"/>
    </location>
</feature>
<protein>
    <submittedName>
        <fullName evidence="1">Baseplate protein</fullName>
    </submittedName>
</protein>
<feature type="disulfide bond" description="Interchain (with C-3)" evidence="2">
    <location>
        <position position="68"/>
    </location>
</feature>
<feature type="disulfide bond" description="Interchain (with C-23 in A0A482MFT7)" evidence="2">
    <location>
        <position position="68"/>
    </location>
</feature>
<feature type="disulfide bond" description="Interchain (with C-38 in A0A482MHF3)" evidence="2">
    <location>
        <position position="367"/>
    </location>
</feature>
<gene>
    <name evidence="1" type="ORF">Milano_029</name>
</gene>
<feature type="disulfide bond" description="Interchain (with C-68)" evidence="2">
    <location>
        <position position="3"/>
    </location>
</feature>
<evidence type="ECO:0000313" key="1">
    <source>
        <dbReference type="EMBL" id="QBQ72052.1"/>
    </source>
</evidence>
<keyword evidence="2" id="KW-0002">3D-structure</keyword>
<feature type="disulfide bond" description="Interchain (with C-38 in A0A482MHF3)" evidence="2">
    <location>
        <position position="224"/>
    </location>
</feature>
<sequence length="396" mass="43293">MSCTIQRPDPQDLRNDIATRFSTNVLGGAPIIPESNEFYVVSLEYAMQEEFYAFGEQMWRERDPRFACCENLVKMAAERGVYPKPAQFAQGYVRMTGTPGSALNQGLRFQFGNQTYEPASVVPDQLPATGILVLRVSAVNPGPSGNARVTDGTLVTPVPGISSAVTAYGGNFCGGSDEEECEQFRTRYLQRLQYQPRFTVEWLKSKAAEWPCVTDVFDLGPNCCAVNALGEVVCPNNFEFYVLFRDTFDCGLAPQCVVDEITDWLFGSPQGLGLGEAEFGICGKVRTAAPVKLDIILDGLSCATPAQSRVVEERVTDFVNRLPPSTNLTIDQLRFIGLQVLGPSFNFNVAIRSPNDAVQPGLRFTSCGDAEIDCDYKACLNSVVVINNNVTTSGCL</sequence>
<dbReference type="EMBL" id="MK637516">
    <property type="protein sequence ID" value="QBQ72052.1"/>
    <property type="molecule type" value="Genomic_DNA"/>
</dbReference>
<name>A0ACD6BA96_9CAUD</name>
<feature type="disulfide bond" description="Interchain (with C-395)" evidence="2">
    <location>
        <position position="234"/>
    </location>
</feature>
<reference evidence="1" key="1">
    <citation type="journal article" date="2019" name="Microbiol. Resour. Announc.">
        <title>Complete Genome Sequence of Agrobacterium tumefaciens Myophage Milano.</title>
        <authorList>
            <person name="Nittolo T."/>
            <person name="Ravindran A."/>
            <person name="Gonzalez C.F."/>
            <person name="Ramsey J."/>
        </authorList>
    </citation>
    <scope>NUCLEOTIDE SEQUENCE</scope>
</reference>
<accession>A0ACD6BA96</accession>
<feature type="disulfide bond" description="Interchain (with C-256)" evidence="2">
    <location>
        <position position="395"/>
    </location>
</feature>
<feature type="disulfide bond" evidence="2">
    <location>
        <begin position="173"/>
        <end position="212"/>
    </location>
</feature>
<feature type="disulfide bond" description="Interchain (with C-395)" evidence="2">
    <location>
        <position position="256"/>
    </location>
</feature>
<feature type="disulfide bond" description="Interchain (with C-318 in A0A482MFQ9)" evidence="2">
    <location>
        <position position="3"/>
    </location>
</feature>
<dbReference type="PDB" id="8FQC">
    <property type="method" value="EM"/>
    <property type="resolution" value="3.20 A"/>
    <property type="chains" value="F1/G1/h1/i1=1-396"/>
</dbReference>